<reference evidence="1 2" key="2">
    <citation type="journal article" date="2016" name="Genome Announc.">
        <title>Complete Genome Sequence of the Highly Virulent Aeromonas schubertii Strain WL1483, Isolated from Diseased Snakehead Fish (Channa argus) in China.</title>
        <authorList>
            <person name="Liu L."/>
            <person name="Li N."/>
            <person name="Zhang D."/>
            <person name="Fu X."/>
            <person name="Shi C."/>
            <person name="Lin Q."/>
            <person name="Hao G."/>
        </authorList>
    </citation>
    <scope>NUCLEOTIDE SEQUENCE [LARGE SCALE GENOMIC DNA]</scope>
    <source>
        <strain evidence="1 2">WL1483</strain>
    </source>
</reference>
<protein>
    <submittedName>
        <fullName evidence="1">Uncharacterized protein</fullName>
    </submittedName>
</protein>
<dbReference type="EMBL" id="CP013067">
    <property type="protein sequence ID" value="ALP43312.1"/>
    <property type="molecule type" value="Genomic_DNA"/>
</dbReference>
<dbReference type="Proteomes" id="UP000058114">
    <property type="component" value="Chromosome"/>
</dbReference>
<gene>
    <name evidence="1" type="ORF">WL1483_3893</name>
</gene>
<evidence type="ECO:0000313" key="1">
    <source>
        <dbReference type="EMBL" id="ALP43312.1"/>
    </source>
</evidence>
<sequence>MSKIQLEIEDEALARVVLRQLPKFLEFCSATHQEELASATTEQYSAVMCPPVPGSNKIH</sequence>
<evidence type="ECO:0000313" key="2">
    <source>
        <dbReference type="Proteomes" id="UP000058114"/>
    </source>
</evidence>
<dbReference type="KEGG" id="asr:WL1483_3893"/>
<dbReference type="AlphaFoldDB" id="A0A0S2SNL0"/>
<proteinExistence type="predicted"/>
<name>A0A0S2SNL0_9GAMM</name>
<organism evidence="1 2">
    <name type="scientific">Aeromonas schubertii</name>
    <dbReference type="NCBI Taxonomy" id="652"/>
    <lineage>
        <taxon>Bacteria</taxon>
        <taxon>Pseudomonadati</taxon>
        <taxon>Pseudomonadota</taxon>
        <taxon>Gammaproteobacteria</taxon>
        <taxon>Aeromonadales</taxon>
        <taxon>Aeromonadaceae</taxon>
        <taxon>Aeromonas</taxon>
    </lineage>
</organism>
<dbReference type="GeneID" id="47845035"/>
<accession>A0A0S2SNL0</accession>
<reference evidence="2" key="1">
    <citation type="submission" date="2015-10" db="EMBL/GenBank/DDBJ databases">
        <title>Complete Genome Sequence of Aeromonas schubertii strain WL1483.</title>
        <authorList>
            <person name="Liu L."/>
        </authorList>
    </citation>
    <scope>NUCLEOTIDE SEQUENCE [LARGE SCALE GENOMIC DNA]</scope>
    <source>
        <strain evidence="2">WL1483</strain>
    </source>
</reference>
<dbReference type="PATRIC" id="fig|652.5.peg.2027"/>
<dbReference type="RefSeq" id="WP_005353400.1">
    <property type="nucleotide sequence ID" value="NZ_CP013067.1"/>
</dbReference>